<dbReference type="PANTHER" id="PTHR10877">
    <property type="entry name" value="POLYCYSTIN FAMILY MEMBER"/>
    <property type="match status" value="1"/>
</dbReference>
<reference evidence="11" key="1">
    <citation type="submission" date="2023-01" db="EMBL/GenBank/DDBJ databases">
        <title>Genome assembly of the deep-sea coral Lophelia pertusa.</title>
        <authorList>
            <person name="Herrera S."/>
            <person name="Cordes E."/>
        </authorList>
    </citation>
    <scope>NUCLEOTIDE SEQUENCE</scope>
    <source>
        <strain evidence="11">USNM1676648</strain>
        <tissue evidence="11">Polyp</tissue>
    </source>
</reference>
<dbReference type="GO" id="GO:0005509">
    <property type="term" value="F:calcium ion binding"/>
    <property type="evidence" value="ECO:0007669"/>
    <property type="project" value="InterPro"/>
</dbReference>
<keyword evidence="3 8" id="KW-0812">Transmembrane</keyword>
<gene>
    <name evidence="11" type="ORF">OS493_021639</name>
</gene>
<dbReference type="Pfam" id="PF08016">
    <property type="entry name" value="PKD_channel"/>
    <property type="match status" value="1"/>
</dbReference>
<evidence type="ECO:0000259" key="10">
    <source>
        <dbReference type="Pfam" id="PF20519"/>
    </source>
</evidence>
<dbReference type="AlphaFoldDB" id="A0A9X0CDR9"/>
<dbReference type="OrthoDB" id="5975530at2759"/>
<feature type="transmembrane region" description="Helical" evidence="8">
    <location>
        <begin position="424"/>
        <end position="442"/>
    </location>
</feature>
<proteinExistence type="inferred from homology"/>
<accession>A0A9X0CDR9</accession>
<feature type="transmembrane region" description="Helical" evidence="8">
    <location>
        <begin position="386"/>
        <end position="404"/>
    </location>
</feature>
<dbReference type="GO" id="GO:0005262">
    <property type="term" value="F:calcium channel activity"/>
    <property type="evidence" value="ECO:0007669"/>
    <property type="project" value="TreeGrafter"/>
</dbReference>
<evidence type="ECO:0000256" key="8">
    <source>
        <dbReference type="SAM" id="Phobius"/>
    </source>
</evidence>
<dbReference type="InterPro" id="IPR003915">
    <property type="entry name" value="PKD_2"/>
</dbReference>
<dbReference type="Pfam" id="PF20519">
    <property type="entry name" value="Polycystin_dom"/>
    <property type="match status" value="1"/>
</dbReference>
<dbReference type="Gene3D" id="1.10.287.70">
    <property type="match status" value="1"/>
</dbReference>
<dbReference type="GO" id="GO:0016020">
    <property type="term" value="C:membrane"/>
    <property type="evidence" value="ECO:0007669"/>
    <property type="project" value="UniProtKB-SubCell"/>
</dbReference>
<keyword evidence="12" id="KW-1185">Reference proteome</keyword>
<dbReference type="SUPFAM" id="SSF81324">
    <property type="entry name" value="Voltage-gated potassium channels"/>
    <property type="match status" value="1"/>
</dbReference>
<comment type="similarity">
    <text evidence="2">Belongs to the polycystin family.</text>
</comment>
<evidence type="ECO:0000256" key="6">
    <source>
        <dbReference type="ARBA" id="ARBA00023180"/>
    </source>
</evidence>
<evidence type="ECO:0000256" key="7">
    <source>
        <dbReference type="PIRSR" id="PIRSR603915-2"/>
    </source>
</evidence>
<evidence type="ECO:0000256" key="1">
    <source>
        <dbReference type="ARBA" id="ARBA00004141"/>
    </source>
</evidence>
<dbReference type="InterPro" id="IPR051223">
    <property type="entry name" value="Polycystin"/>
</dbReference>
<feature type="transmembrane region" description="Helical" evidence="8">
    <location>
        <begin position="541"/>
        <end position="560"/>
    </location>
</feature>
<evidence type="ECO:0000256" key="3">
    <source>
        <dbReference type="ARBA" id="ARBA00022692"/>
    </source>
</evidence>
<feature type="disulfide bond" evidence="7">
    <location>
        <begin position="221"/>
        <end position="238"/>
    </location>
</feature>
<feature type="domain" description="Polycystin cation channel PKD1/PKD2" evidence="9">
    <location>
        <begin position="389"/>
        <end position="604"/>
    </location>
</feature>
<evidence type="ECO:0000313" key="12">
    <source>
        <dbReference type="Proteomes" id="UP001163046"/>
    </source>
</evidence>
<protein>
    <submittedName>
        <fullName evidence="11">Uncharacterized protein</fullName>
    </submittedName>
</protein>
<feature type="transmembrane region" description="Helical" evidence="8">
    <location>
        <begin position="572"/>
        <end position="597"/>
    </location>
</feature>
<dbReference type="InterPro" id="IPR046791">
    <property type="entry name" value="Polycystin_dom"/>
</dbReference>
<keyword evidence="5 8" id="KW-0472">Membrane</keyword>
<feature type="domain" description="Polycystin" evidence="10">
    <location>
        <begin position="160"/>
        <end position="377"/>
    </location>
</feature>
<dbReference type="GO" id="GO:0050982">
    <property type="term" value="P:detection of mechanical stimulus"/>
    <property type="evidence" value="ECO:0007669"/>
    <property type="project" value="TreeGrafter"/>
</dbReference>
<comment type="subcellular location">
    <subcellularLocation>
        <location evidence="1">Membrane</location>
        <topology evidence="1">Multi-pass membrane protein</topology>
    </subcellularLocation>
</comment>
<evidence type="ECO:0000259" key="9">
    <source>
        <dbReference type="Pfam" id="PF08016"/>
    </source>
</evidence>
<dbReference type="InterPro" id="IPR013122">
    <property type="entry name" value="PKD1_2_channel"/>
</dbReference>
<keyword evidence="4 8" id="KW-1133">Transmembrane helix</keyword>
<dbReference type="EMBL" id="MU827791">
    <property type="protein sequence ID" value="KAJ7330711.1"/>
    <property type="molecule type" value="Genomic_DNA"/>
</dbReference>
<feature type="transmembrane region" description="Helical" evidence="8">
    <location>
        <begin position="513"/>
        <end position="535"/>
    </location>
</feature>
<feature type="transmembrane region" description="Helical" evidence="8">
    <location>
        <begin position="118"/>
        <end position="139"/>
    </location>
</feature>
<dbReference type="FunFam" id="1.10.287.70:FF:000086">
    <property type="entry name" value="Polycystic kidney disease 2"/>
    <property type="match status" value="1"/>
</dbReference>
<dbReference type="PANTHER" id="PTHR10877:SF150">
    <property type="entry name" value="REJ DOMAIN-CONTAINING PROTEIN"/>
    <property type="match status" value="1"/>
</dbReference>
<evidence type="ECO:0000256" key="4">
    <source>
        <dbReference type="ARBA" id="ARBA00022989"/>
    </source>
</evidence>
<evidence type="ECO:0000313" key="11">
    <source>
        <dbReference type="EMBL" id="KAJ7330711.1"/>
    </source>
</evidence>
<keyword evidence="6" id="KW-0325">Glycoprotein</keyword>
<name>A0A9X0CDR9_9CNID</name>
<dbReference type="Proteomes" id="UP001163046">
    <property type="component" value="Unassembled WGS sequence"/>
</dbReference>
<evidence type="ECO:0000256" key="2">
    <source>
        <dbReference type="ARBA" id="ARBA00007200"/>
    </source>
</evidence>
<feature type="transmembrane region" description="Helical" evidence="8">
    <location>
        <begin position="475"/>
        <end position="493"/>
    </location>
</feature>
<sequence length="845" mass="97549">MSTPLVRVHWLVHLHHGNPGRCRVCCVLQSHVGAETSNEWLVSVMVSFFQDAIVMQPLKVLLVASILSILVKKPPEQEKVVGENLQRNEAGEVIPLDQAELERARKFRSSLVQIGRQVVEFMLFAIFILLMMVVCYGNRGVERFMVTQSMDDLFQSFSSKVKDVPSFWKWSKNSLVPKLYDVDWYNGRPFEYEEGFLSNRAAFLVGMPRIRQLRIKTENNCSLIAKNEPSLARKFPRCVPLYTVESENMSPYNRPGWIPVQNATAFYSDFELEKECPRPWRYQKAEDLQLRSFAGRMAMFVGGGYIADLGYNSPTAMKVIRVLENDEWIDEEAVAVFIEFTIFEPSSALFSTIKLLLERFPTGGYNAVVSIKTLSLYAAANPGARSLFQVCQLMLMIVIIVFFFAEIGKFRREKLSYFKQVWNWLELMQIVSTICSLVFFFLKESRTSKYVKKLQENPFETSSTDNIEHLSNLETYVLSFVIFIITIKFLRLIKFNRHVCQVLGTLQLAVTQILSFMIVFFIILLAYTQVGFLVFSSDIDAYSSFYSCLRTMLLMLFGGDMRFHELQSTSRYIAPLFVFGYLCCMAMVLLNMFLAILNDCYYEVKNVEAGDAFADAELGAFMVEYGKGKVNKFKDDTMELVEATFKSFVSYVRRDKQKMSEDKVPLQSSECVNEDIKLASVDTMDDIGSDNDGDDTNPILIITAASLDSIDDDYERDDVSLSELKETILQIGREMRQSMTSIKSACDSPLCKRSSRYDFKQAMDLLDAEDETLCCDHNPSPYFFTFGSYLEDIWQKEEEEKWRKMKKKMKKDRRQRRYRRRQKPLGRCTTKVLCSRTRQVNARQL</sequence>
<organism evidence="11 12">
    <name type="scientific">Desmophyllum pertusum</name>
    <dbReference type="NCBI Taxonomy" id="174260"/>
    <lineage>
        <taxon>Eukaryota</taxon>
        <taxon>Metazoa</taxon>
        <taxon>Cnidaria</taxon>
        <taxon>Anthozoa</taxon>
        <taxon>Hexacorallia</taxon>
        <taxon>Scleractinia</taxon>
        <taxon>Caryophylliina</taxon>
        <taxon>Caryophylliidae</taxon>
        <taxon>Desmophyllum</taxon>
    </lineage>
</organism>
<evidence type="ECO:0000256" key="5">
    <source>
        <dbReference type="ARBA" id="ARBA00023136"/>
    </source>
</evidence>
<comment type="caution">
    <text evidence="11">The sequence shown here is derived from an EMBL/GenBank/DDBJ whole genome shotgun (WGS) entry which is preliminary data.</text>
</comment>
<dbReference type="PRINTS" id="PR01433">
    <property type="entry name" value="POLYCYSTIN2"/>
</dbReference>